<sequence length="195" mass="23000">MDGLSYPEQSDHRPLSRSTMRQHREELDSVWQMLGALDRELEEYEQLYRRLGIDNALIDAFHHSTPLEKRSFYQPWISVRGCIKSSIEALGDVAKSHYERFMEANQERKKGNTLMKDVVRNYDTLQNYVDLLSGLYRPDQIAYIGGYIVYVMQYWGRRSWVESLPETKKLLSAGMEVEQMWFDFLAAEDDHFVDT</sequence>
<proteinExistence type="predicted"/>
<name>A0A6A6SEL6_9PLEO</name>
<gene>
    <name evidence="2" type="ORF">P280DRAFT_512408</name>
</gene>
<keyword evidence="3" id="KW-1185">Reference proteome</keyword>
<reference evidence="2" key="1">
    <citation type="journal article" date="2020" name="Stud. Mycol.">
        <title>101 Dothideomycetes genomes: a test case for predicting lifestyles and emergence of pathogens.</title>
        <authorList>
            <person name="Haridas S."/>
            <person name="Albert R."/>
            <person name="Binder M."/>
            <person name="Bloem J."/>
            <person name="Labutti K."/>
            <person name="Salamov A."/>
            <person name="Andreopoulos B."/>
            <person name="Baker S."/>
            <person name="Barry K."/>
            <person name="Bills G."/>
            <person name="Bluhm B."/>
            <person name="Cannon C."/>
            <person name="Castanera R."/>
            <person name="Culley D."/>
            <person name="Daum C."/>
            <person name="Ezra D."/>
            <person name="Gonzalez J."/>
            <person name="Henrissat B."/>
            <person name="Kuo A."/>
            <person name="Liang C."/>
            <person name="Lipzen A."/>
            <person name="Lutzoni F."/>
            <person name="Magnuson J."/>
            <person name="Mondo S."/>
            <person name="Nolan M."/>
            <person name="Ohm R."/>
            <person name="Pangilinan J."/>
            <person name="Park H.-J."/>
            <person name="Ramirez L."/>
            <person name="Alfaro M."/>
            <person name="Sun H."/>
            <person name="Tritt A."/>
            <person name="Yoshinaga Y."/>
            <person name="Zwiers L.-H."/>
            <person name="Turgeon B."/>
            <person name="Goodwin S."/>
            <person name="Spatafora J."/>
            <person name="Crous P."/>
            <person name="Grigoriev I."/>
        </authorList>
    </citation>
    <scope>NUCLEOTIDE SEQUENCE</scope>
    <source>
        <strain evidence="2">CBS 473.64</strain>
    </source>
</reference>
<protein>
    <submittedName>
        <fullName evidence="2">Uncharacterized protein</fullName>
    </submittedName>
</protein>
<feature type="region of interest" description="Disordered" evidence="1">
    <location>
        <begin position="1"/>
        <end position="21"/>
    </location>
</feature>
<organism evidence="2 3">
    <name type="scientific">Massarina eburnea CBS 473.64</name>
    <dbReference type="NCBI Taxonomy" id="1395130"/>
    <lineage>
        <taxon>Eukaryota</taxon>
        <taxon>Fungi</taxon>
        <taxon>Dikarya</taxon>
        <taxon>Ascomycota</taxon>
        <taxon>Pezizomycotina</taxon>
        <taxon>Dothideomycetes</taxon>
        <taxon>Pleosporomycetidae</taxon>
        <taxon>Pleosporales</taxon>
        <taxon>Massarineae</taxon>
        <taxon>Massarinaceae</taxon>
        <taxon>Massarina</taxon>
    </lineage>
</organism>
<evidence type="ECO:0000313" key="3">
    <source>
        <dbReference type="Proteomes" id="UP000799753"/>
    </source>
</evidence>
<dbReference type="AlphaFoldDB" id="A0A6A6SEL6"/>
<dbReference type="Proteomes" id="UP000799753">
    <property type="component" value="Unassembled WGS sequence"/>
</dbReference>
<evidence type="ECO:0000313" key="2">
    <source>
        <dbReference type="EMBL" id="KAF2646219.1"/>
    </source>
</evidence>
<accession>A0A6A6SEL6</accession>
<evidence type="ECO:0000256" key="1">
    <source>
        <dbReference type="SAM" id="MobiDB-lite"/>
    </source>
</evidence>
<dbReference type="EMBL" id="MU006776">
    <property type="protein sequence ID" value="KAF2646219.1"/>
    <property type="molecule type" value="Genomic_DNA"/>
</dbReference>